<dbReference type="PANTHER" id="PTHR30344">
    <property type="entry name" value="6-PHOSPHOGLUCONOLACTONASE-RELATED"/>
    <property type="match status" value="1"/>
</dbReference>
<dbReference type="Proteomes" id="UP000054977">
    <property type="component" value="Unassembled WGS sequence"/>
</dbReference>
<dbReference type="Pfam" id="PF10282">
    <property type="entry name" value="Lactonase"/>
    <property type="match status" value="2"/>
</dbReference>
<evidence type="ECO:0000313" key="6">
    <source>
        <dbReference type="Proteomes" id="UP000054977"/>
    </source>
</evidence>
<name>A0A158ERB7_9BURK</name>
<dbReference type="GO" id="GO:0006006">
    <property type="term" value="P:glucose metabolic process"/>
    <property type="evidence" value="ECO:0007669"/>
    <property type="project" value="UniProtKB-KW"/>
</dbReference>
<keyword evidence="4" id="KW-0732">Signal</keyword>
<reference evidence="5" key="1">
    <citation type="submission" date="2016-01" db="EMBL/GenBank/DDBJ databases">
        <authorList>
            <person name="Peeters C."/>
        </authorList>
    </citation>
    <scope>NUCLEOTIDE SEQUENCE [LARGE SCALE GENOMIC DNA]</scope>
    <source>
        <strain evidence="5">LMG 22934</strain>
    </source>
</reference>
<keyword evidence="6" id="KW-1185">Reference proteome</keyword>
<keyword evidence="2" id="KW-0119">Carbohydrate metabolism</keyword>
<comment type="caution">
    <text evidence="5">The sequence shown here is derived from an EMBL/GenBank/DDBJ whole genome shotgun (WGS) entry which is preliminary data.</text>
</comment>
<keyword evidence="2" id="KW-0313">Glucose metabolism</keyword>
<dbReference type="RefSeq" id="WP_235007464.1">
    <property type="nucleotide sequence ID" value="NZ_FCNW02000001.1"/>
</dbReference>
<evidence type="ECO:0000256" key="3">
    <source>
        <dbReference type="SAM" id="MobiDB-lite"/>
    </source>
</evidence>
<feature type="signal peptide" evidence="4">
    <location>
        <begin position="1"/>
        <end position="23"/>
    </location>
</feature>
<evidence type="ECO:0000256" key="2">
    <source>
        <dbReference type="ARBA" id="ARBA00022526"/>
    </source>
</evidence>
<dbReference type="SUPFAM" id="SSF51004">
    <property type="entry name" value="C-terminal (heme d1) domain of cytochrome cd1-nitrite reductase"/>
    <property type="match status" value="1"/>
</dbReference>
<evidence type="ECO:0000256" key="4">
    <source>
        <dbReference type="SAM" id="SignalP"/>
    </source>
</evidence>
<dbReference type="InterPro" id="IPR019405">
    <property type="entry name" value="Lactonase_7-beta_prop"/>
</dbReference>
<protein>
    <submittedName>
        <fullName evidence="5">6-phosphogluconolactonase</fullName>
    </submittedName>
</protein>
<gene>
    <name evidence="5" type="ORF">AWB65_00112</name>
</gene>
<sequence>MMKPKNLAIVVACAALLSACSGSDDSPAAVAHPLYAQSNETDNAVLQFERNADGTFAPRARIATGGKGTNGVDHVNKGVTGPDSLSSNRSVVVSGKRLFVANAGDNTVSVFQIDAATGTPRLLKASPTGGTLPTSVAVNNDVLYVSHQQGGTVGAYKIGVDGALTKIGFYTLSHPDAVLTQVEVSAGGKSLVVNEFLSELATRAPGKTLTTFPIRSDGTLGVPSTVQSSGAGTLGGRFAHGKLSNAYVTAEAVSGSLSTYTLDNGALVAKSGPVIAVGQTEPCWLVITPDNRFVYTGNGAGTVSLYALDSEGRATLVTPVAATEAPPAGVASALAADAWISPDGKFLYQDYLGADKIVAYAIQPDGKLVKIGEQAANTASHVSLQGLDGI</sequence>
<dbReference type="InterPro" id="IPR011048">
    <property type="entry name" value="Haem_d1_sf"/>
</dbReference>
<feature type="chain" id="PRO_5011117942" evidence="4">
    <location>
        <begin position="24"/>
        <end position="390"/>
    </location>
</feature>
<dbReference type="AlphaFoldDB" id="A0A158ERB7"/>
<evidence type="ECO:0000256" key="1">
    <source>
        <dbReference type="ARBA" id="ARBA00005564"/>
    </source>
</evidence>
<organism evidence="5 6">
    <name type="scientific">Caballeronia humi</name>
    <dbReference type="NCBI Taxonomy" id="326474"/>
    <lineage>
        <taxon>Bacteria</taxon>
        <taxon>Pseudomonadati</taxon>
        <taxon>Pseudomonadota</taxon>
        <taxon>Betaproteobacteria</taxon>
        <taxon>Burkholderiales</taxon>
        <taxon>Burkholderiaceae</taxon>
        <taxon>Caballeronia</taxon>
    </lineage>
</organism>
<comment type="similarity">
    <text evidence="1">Belongs to the cycloisomerase 2 family.</text>
</comment>
<dbReference type="STRING" id="326474.AWB65_00112"/>
<dbReference type="Gene3D" id="2.130.10.10">
    <property type="entry name" value="YVTN repeat-like/Quinoprotein amine dehydrogenase"/>
    <property type="match status" value="2"/>
</dbReference>
<dbReference type="PROSITE" id="PS51257">
    <property type="entry name" value="PROKAR_LIPOPROTEIN"/>
    <property type="match status" value="1"/>
</dbReference>
<proteinExistence type="inferred from homology"/>
<dbReference type="InterPro" id="IPR015943">
    <property type="entry name" value="WD40/YVTN_repeat-like_dom_sf"/>
</dbReference>
<dbReference type="EMBL" id="FCNW02000001">
    <property type="protein sequence ID" value="SAL10104.1"/>
    <property type="molecule type" value="Genomic_DNA"/>
</dbReference>
<evidence type="ECO:0000313" key="5">
    <source>
        <dbReference type="EMBL" id="SAL10104.1"/>
    </source>
</evidence>
<dbReference type="InterPro" id="IPR050282">
    <property type="entry name" value="Cycloisomerase_2"/>
</dbReference>
<dbReference type="GO" id="GO:0017057">
    <property type="term" value="F:6-phosphogluconolactonase activity"/>
    <property type="evidence" value="ECO:0007669"/>
    <property type="project" value="TreeGrafter"/>
</dbReference>
<dbReference type="PANTHER" id="PTHR30344:SF1">
    <property type="entry name" value="6-PHOSPHOGLUCONOLACTONASE"/>
    <property type="match status" value="1"/>
</dbReference>
<accession>A0A158ERB7</accession>
<feature type="region of interest" description="Disordered" evidence="3">
    <location>
        <begin position="61"/>
        <end position="83"/>
    </location>
</feature>